<proteinExistence type="predicted"/>
<feature type="non-terminal residue" evidence="2">
    <location>
        <position position="140"/>
    </location>
</feature>
<feature type="domain" description="Carbohydrate kinase PfkB" evidence="1">
    <location>
        <begin position="28"/>
        <end position="133"/>
    </location>
</feature>
<gene>
    <name evidence="2" type="ORF">S03H2_19721</name>
</gene>
<protein>
    <recommendedName>
        <fullName evidence="1">Carbohydrate kinase PfkB domain-containing protein</fullName>
    </recommendedName>
</protein>
<dbReference type="Gene3D" id="3.40.1190.20">
    <property type="match status" value="1"/>
</dbReference>
<dbReference type="SUPFAM" id="SSF53613">
    <property type="entry name" value="Ribokinase-like"/>
    <property type="match status" value="1"/>
</dbReference>
<dbReference type="AlphaFoldDB" id="X1FS03"/>
<evidence type="ECO:0000259" key="1">
    <source>
        <dbReference type="Pfam" id="PF00294"/>
    </source>
</evidence>
<comment type="caution">
    <text evidence="2">The sequence shown here is derived from an EMBL/GenBank/DDBJ whole genome shotgun (WGS) entry which is preliminary data.</text>
</comment>
<accession>X1FS03</accession>
<evidence type="ECO:0000313" key="2">
    <source>
        <dbReference type="EMBL" id="GAH32139.1"/>
    </source>
</evidence>
<dbReference type="EMBL" id="BARU01010328">
    <property type="protein sequence ID" value="GAH32139.1"/>
    <property type="molecule type" value="Genomic_DNA"/>
</dbReference>
<dbReference type="InterPro" id="IPR029056">
    <property type="entry name" value="Ribokinase-like"/>
</dbReference>
<reference evidence="2" key="1">
    <citation type="journal article" date="2014" name="Front. Microbiol.">
        <title>High frequency of phylogenetically diverse reductive dehalogenase-homologous genes in deep subseafloor sedimentary metagenomes.</title>
        <authorList>
            <person name="Kawai M."/>
            <person name="Futagami T."/>
            <person name="Toyoda A."/>
            <person name="Takaki Y."/>
            <person name="Nishi S."/>
            <person name="Hori S."/>
            <person name="Arai W."/>
            <person name="Tsubouchi T."/>
            <person name="Morono Y."/>
            <person name="Uchiyama I."/>
            <person name="Ito T."/>
            <person name="Fujiyama A."/>
            <person name="Inagaki F."/>
            <person name="Takami H."/>
        </authorList>
    </citation>
    <scope>NUCLEOTIDE SEQUENCE</scope>
    <source>
        <strain evidence="2">Expedition CK06-06</strain>
    </source>
</reference>
<dbReference type="InterPro" id="IPR011611">
    <property type="entry name" value="PfkB_dom"/>
</dbReference>
<dbReference type="Pfam" id="PF00294">
    <property type="entry name" value="PfkB"/>
    <property type="match status" value="1"/>
</dbReference>
<sequence length="140" mass="15611">MKRDKVIVLGSLAFDYIMGFDENFVNAVSIDYEKKEYQSTVTANSRIQHFGGTAGNIAYNLGLLNISPVSLLGSVGKDFESLGYKDHITKFQNIDLNIDIQPDLFTAACYIVNDKKSNQMIIFHGGALDDGKNIDLRRKI</sequence>
<name>X1FS03_9ZZZZ</name>
<organism evidence="2">
    <name type="scientific">marine sediment metagenome</name>
    <dbReference type="NCBI Taxonomy" id="412755"/>
    <lineage>
        <taxon>unclassified sequences</taxon>
        <taxon>metagenomes</taxon>
        <taxon>ecological metagenomes</taxon>
    </lineage>
</organism>